<keyword evidence="4" id="KW-1185">Reference proteome</keyword>
<keyword evidence="1" id="KW-0175">Coiled coil</keyword>
<evidence type="ECO:0000256" key="2">
    <source>
        <dbReference type="SAM" id="MobiDB-lite"/>
    </source>
</evidence>
<dbReference type="Proteomes" id="UP000240883">
    <property type="component" value="Unassembled WGS sequence"/>
</dbReference>
<protein>
    <submittedName>
        <fullName evidence="3">Uncharacterized protein</fullName>
    </submittedName>
</protein>
<name>A0A2T2NHL3_CORCC</name>
<organism evidence="3 4">
    <name type="scientific">Corynespora cassiicola Philippines</name>
    <dbReference type="NCBI Taxonomy" id="1448308"/>
    <lineage>
        <taxon>Eukaryota</taxon>
        <taxon>Fungi</taxon>
        <taxon>Dikarya</taxon>
        <taxon>Ascomycota</taxon>
        <taxon>Pezizomycotina</taxon>
        <taxon>Dothideomycetes</taxon>
        <taxon>Pleosporomycetidae</taxon>
        <taxon>Pleosporales</taxon>
        <taxon>Corynesporascaceae</taxon>
        <taxon>Corynespora</taxon>
    </lineage>
</organism>
<accession>A0A2T2NHL3</accession>
<evidence type="ECO:0000313" key="4">
    <source>
        <dbReference type="Proteomes" id="UP000240883"/>
    </source>
</evidence>
<evidence type="ECO:0000256" key="1">
    <source>
        <dbReference type="SAM" id="Coils"/>
    </source>
</evidence>
<gene>
    <name evidence="3" type="ORF">BS50DRAFT_635762</name>
</gene>
<dbReference type="EMBL" id="KZ678137">
    <property type="protein sequence ID" value="PSN64922.1"/>
    <property type="molecule type" value="Genomic_DNA"/>
</dbReference>
<proteinExistence type="predicted"/>
<feature type="coiled-coil region" evidence="1">
    <location>
        <begin position="255"/>
        <end position="285"/>
    </location>
</feature>
<feature type="region of interest" description="Disordered" evidence="2">
    <location>
        <begin position="82"/>
        <end position="106"/>
    </location>
</feature>
<sequence>MSRPIERPKSTGRDSFADLTSLMKAKPVYKSRPSAKGEDYPTYFESEHLAYEESIAREIFTEASQANSTVALCNFNRVPLTPPQSRGSLAVPNGPSSASSEETKLPKPLTASELAKAEEVTNFTAGMGYLEDVVARTKDWLVQDQNFATEPTHSEPVVQEDGYLSEYFENPAARDNIPQPENVVPSFLESTMSHAAHLSQHAGDGPVVRLTQPVYTALITRLEGLQKSNQQLRAMVGNARPAFAVNSSVTTDSIYRSAITQVDKLQKENHKLQQEISRLEKLTTDPGAIVRQNQELRWQLEISKTAKSFMSRAIADQDVELQRRQGDLDATFSRLTMAEKNAIHTGRPDLELDYLRSTLTDKQKKLSTAQATLDDTHEKLHALKADNEALNQKNRDLSSQLSYSVHQSNEQTQRIRYLQETLHGKQKLVKSLQEQHAALQAKYLDLQGSHEDLLQQLPKERELEDTKEKLLEKTRETDRFRNQLNELNKALESKNMTIQKLAGTNVRIRGAAHLVKPASTTKLPRTVFSCIECYINNRDCDNGNPCTNCVDISGSCVRWKCSMTHMFKQCPDKPCELVHDANGWLITRDARPQW</sequence>
<evidence type="ECO:0000313" key="3">
    <source>
        <dbReference type="EMBL" id="PSN64922.1"/>
    </source>
</evidence>
<dbReference type="AlphaFoldDB" id="A0A2T2NHL3"/>
<reference evidence="3 4" key="1">
    <citation type="journal article" date="2018" name="Front. Microbiol.">
        <title>Genome-Wide Analysis of Corynespora cassiicola Leaf Fall Disease Putative Effectors.</title>
        <authorList>
            <person name="Lopez D."/>
            <person name="Ribeiro S."/>
            <person name="Label P."/>
            <person name="Fumanal B."/>
            <person name="Venisse J.S."/>
            <person name="Kohler A."/>
            <person name="de Oliveira R.R."/>
            <person name="Labutti K."/>
            <person name="Lipzen A."/>
            <person name="Lail K."/>
            <person name="Bauer D."/>
            <person name="Ohm R.A."/>
            <person name="Barry K.W."/>
            <person name="Spatafora J."/>
            <person name="Grigoriev I.V."/>
            <person name="Martin F.M."/>
            <person name="Pujade-Renaud V."/>
        </authorList>
    </citation>
    <scope>NUCLEOTIDE SEQUENCE [LARGE SCALE GENOMIC DNA]</scope>
    <source>
        <strain evidence="3 4">Philippines</strain>
    </source>
</reference>
<feature type="coiled-coil region" evidence="1">
    <location>
        <begin position="366"/>
        <end position="504"/>
    </location>
</feature>
<dbReference type="OrthoDB" id="3777260at2759"/>